<keyword evidence="2" id="KW-1185">Reference proteome</keyword>
<gene>
    <name evidence="1" type="ORF">SP5_025_00460</name>
</gene>
<accession>A0A0A1W4G8</accession>
<sequence>MTILHAARRAWMKNQGAQAMTTEHEAALQVTKLLWKLENELDTAFATAGELAMALPRARAEARLSAVVGQHAFEMLGQAMMAIGQARGHAVQSHRILEKVGQTIGFDADEYGDNRPKPPQTTGIVEALPLRAAA</sequence>
<name>A0A0A1W4G8_9SPHN</name>
<dbReference type="eggNOG" id="ENOG5032MI4">
    <property type="taxonomic scope" value="Bacteria"/>
</dbReference>
<dbReference type="AlphaFoldDB" id="A0A0A1W4G8"/>
<reference evidence="1 2" key="1">
    <citation type="submission" date="2014-11" db="EMBL/GenBank/DDBJ databases">
        <title>Whole genome shotgun sequence of Sphingomonas parapaucimobilis NBRC 15100.</title>
        <authorList>
            <person name="Katano-Makiyama Y."/>
            <person name="Hosoyama A."/>
            <person name="Hashimoto M."/>
            <person name="Hosoyama Y."/>
            <person name="Noguchi M."/>
            <person name="Numata M."/>
            <person name="Tsuchikane K."/>
            <person name="Hirakata S."/>
            <person name="Uohara A."/>
            <person name="Shimodaira J."/>
            <person name="Ohji S."/>
            <person name="Ichikawa N."/>
            <person name="Kimura A."/>
            <person name="Yamazoe A."/>
            <person name="Fujita N."/>
        </authorList>
    </citation>
    <scope>NUCLEOTIDE SEQUENCE [LARGE SCALE GENOMIC DNA]</scope>
    <source>
        <strain evidence="1 2">NBRC 15100</strain>
    </source>
</reference>
<organism evidence="1 2">
    <name type="scientific">Sphingomonas parapaucimobilis NBRC 15100</name>
    <dbReference type="NCBI Taxonomy" id="1219049"/>
    <lineage>
        <taxon>Bacteria</taxon>
        <taxon>Pseudomonadati</taxon>
        <taxon>Pseudomonadota</taxon>
        <taxon>Alphaproteobacteria</taxon>
        <taxon>Sphingomonadales</taxon>
        <taxon>Sphingomonadaceae</taxon>
        <taxon>Sphingomonas</taxon>
    </lineage>
</organism>
<dbReference type="Proteomes" id="UP000032305">
    <property type="component" value="Unassembled WGS sequence"/>
</dbReference>
<dbReference type="OrthoDB" id="7578316at2"/>
<evidence type="ECO:0000313" key="2">
    <source>
        <dbReference type="Proteomes" id="UP000032305"/>
    </source>
</evidence>
<dbReference type="EMBL" id="BBPI01000025">
    <property type="protein sequence ID" value="GAM00238.1"/>
    <property type="molecule type" value="Genomic_DNA"/>
</dbReference>
<protein>
    <submittedName>
        <fullName evidence="1">Uncharacterized protein</fullName>
    </submittedName>
</protein>
<evidence type="ECO:0000313" key="1">
    <source>
        <dbReference type="EMBL" id="GAM00238.1"/>
    </source>
</evidence>
<comment type="caution">
    <text evidence="1">The sequence shown here is derived from an EMBL/GenBank/DDBJ whole genome shotgun (WGS) entry which is preliminary data.</text>
</comment>
<proteinExistence type="predicted"/>